<organism evidence="1 2">
    <name type="scientific">Apophysomyces ossiformis</name>
    <dbReference type="NCBI Taxonomy" id="679940"/>
    <lineage>
        <taxon>Eukaryota</taxon>
        <taxon>Fungi</taxon>
        <taxon>Fungi incertae sedis</taxon>
        <taxon>Mucoromycota</taxon>
        <taxon>Mucoromycotina</taxon>
        <taxon>Mucoromycetes</taxon>
        <taxon>Mucorales</taxon>
        <taxon>Mucorineae</taxon>
        <taxon>Mucoraceae</taxon>
        <taxon>Apophysomyces</taxon>
    </lineage>
</organism>
<evidence type="ECO:0000313" key="2">
    <source>
        <dbReference type="Proteomes" id="UP000605846"/>
    </source>
</evidence>
<evidence type="ECO:0000313" key="1">
    <source>
        <dbReference type="EMBL" id="KAF7729678.1"/>
    </source>
</evidence>
<protein>
    <submittedName>
        <fullName evidence="1">Uncharacterized protein</fullName>
    </submittedName>
</protein>
<name>A0A8H7BQC4_9FUNG</name>
<dbReference type="AlphaFoldDB" id="A0A8H7BQC4"/>
<dbReference type="EMBL" id="JABAYA010000023">
    <property type="protein sequence ID" value="KAF7729678.1"/>
    <property type="molecule type" value="Genomic_DNA"/>
</dbReference>
<comment type="caution">
    <text evidence="1">The sequence shown here is derived from an EMBL/GenBank/DDBJ whole genome shotgun (WGS) entry which is preliminary data.</text>
</comment>
<reference evidence="1" key="1">
    <citation type="submission" date="2020-01" db="EMBL/GenBank/DDBJ databases">
        <title>Genome Sequencing of Three Apophysomyces-Like Fungal Strains Confirms a Novel Fungal Genus in the Mucoromycota with divergent Burkholderia-like Endosymbiotic Bacteria.</title>
        <authorList>
            <person name="Stajich J.E."/>
            <person name="Macias A.M."/>
            <person name="Carter-House D."/>
            <person name="Lovett B."/>
            <person name="Kasson L.R."/>
            <person name="Berry K."/>
            <person name="Grigoriev I."/>
            <person name="Chang Y."/>
            <person name="Spatafora J."/>
            <person name="Kasson M.T."/>
        </authorList>
    </citation>
    <scope>NUCLEOTIDE SEQUENCE</scope>
    <source>
        <strain evidence="1">NRRL A-21654</strain>
    </source>
</reference>
<gene>
    <name evidence="1" type="ORF">EC973_004051</name>
</gene>
<proteinExistence type="predicted"/>
<dbReference type="Proteomes" id="UP000605846">
    <property type="component" value="Unassembled WGS sequence"/>
</dbReference>
<sequence length="100" mass="11660">MVRLLAVSSNYEYDLEIGSRMKGDLMQYNTRTTNSIKVFENDYYWLFGENKAESLVDSLENLVKYLKYQEADVGAVKNGIAIRYEERKGDQYIKQAKAEK</sequence>
<keyword evidence="2" id="KW-1185">Reference proteome</keyword>
<accession>A0A8H7BQC4</accession>